<evidence type="ECO:0000313" key="3">
    <source>
        <dbReference type="Proteomes" id="UP001596074"/>
    </source>
</evidence>
<name>A0ABW1AID3_9ACTN</name>
<proteinExistence type="predicted"/>
<dbReference type="InterPro" id="IPR043472">
    <property type="entry name" value="Macro_dom-like"/>
</dbReference>
<comment type="caution">
    <text evidence="2">The sequence shown here is derived from an EMBL/GenBank/DDBJ whole genome shotgun (WGS) entry which is preliminary data.</text>
</comment>
<keyword evidence="3" id="KW-1185">Reference proteome</keyword>
<sequence length="375" mass="40500">MPDPSPAVRHDALVGELRAIRERGLLRLRDVRLPALAAAATALGLPVGDDLLPSSITRLLGEVVERLDGSLATATAYTLGVAPGTRDWPAHDRRQRAAQVYSVSVERFRKSHERMLLDNVAQEILALCAKETSEAEEPEPAAPPLGSTSVVFDLPGRGRSTGVGGGRITVLCRPVETLRDVDVVVSSENVYLQMSKTYQSTLSGTLRNAAARWDGAGALTDDVLQRELQEWLRRRGRLGAAVAPGTVVPTGSGELAAQGIRRVYHAAVAIPRPRSHGYAIEPGAVVRAVRQAFALLRHERDQYDPPLRSLCFPLFGAGRGGLALETSWSYLWAGLEAELGARDVPDVYLLTRRDEVMRTVSDALRGLGAHPVQSP</sequence>
<protein>
    <recommendedName>
        <fullName evidence="1">Macro domain-containing protein</fullName>
    </recommendedName>
</protein>
<dbReference type="SUPFAM" id="SSF52949">
    <property type="entry name" value="Macro domain-like"/>
    <property type="match status" value="1"/>
</dbReference>
<reference evidence="3" key="1">
    <citation type="journal article" date="2019" name="Int. J. Syst. Evol. Microbiol.">
        <title>The Global Catalogue of Microorganisms (GCM) 10K type strain sequencing project: providing services to taxonomists for standard genome sequencing and annotation.</title>
        <authorList>
            <consortium name="The Broad Institute Genomics Platform"/>
            <consortium name="The Broad Institute Genome Sequencing Center for Infectious Disease"/>
            <person name="Wu L."/>
            <person name="Ma J."/>
        </authorList>
    </citation>
    <scope>NUCLEOTIDE SEQUENCE [LARGE SCALE GENOMIC DNA]</scope>
    <source>
        <strain evidence="3">KCTC 42087</strain>
    </source>
</reference>
<evidence type="ECO:0000259" key="1">
    <source>
        <dbReference type="PROSITE" id="PS51154"/>
    </source>
</evidence>
<dbReference type="Proteomes" id="UP001596074">
    <property type="component" value="Unassembled WGS sequence"/>
</dbReference>
<evidence type="ECO:0000313" key="2">
    <source>
        <dbReference type="EMBL" id="MFC5754282.1"/>
    </source>
</evidence>
<dbReference type="PROSITE" id="PS51154">
    <property type="entry name" value="MACRO"/>
    <property type="match status" value="1"/>
</dbReference>
<accession>A0ABW1AID3</accession>
<dbReference type="InterPro" id="IPR002589">
    <property type="entry name" value="Macro_dom"/>
</dbReference>
<organism evidence="2 3">
    <name type="scientific">Actinomadura rugatobispora</name>
    <dbReference type="NCBI Taxonomy" id="1994"/>
    <lineage>
        <taxon>Bacteria</taxon>
        <taxon>Bacillati</taxon>
        <taxon>Actinomycetota</taxon>
        <taxon>Actinomycetes</taxon>
        <taxon>Streptosporangiales</taxon>
        <taxon>Thermomonosporaceae</taxon>
        <taxon>Actinomadura</taxon>
    </lineage>
</organism>
<gene>
    <name evidence="2" type="ORF">ACFPZN_52440</name>
</gene>
<dbReference type="RefSeq" id="WP_378292216.1">
    <property type="nucleotide sequence ID" value="NZ_JBHSON010000145.1"/>
</dbReference>
<feature type="domain" description="Macro" evidence="1">
    <location>
        <begin position="148"/>
        <end position="368"/>
    </location>
</feature>
<dbReference type="EMBL" id="JBHSON010000145">
    <property type="protein sequence ID" value="MFC5754282.1"/>
    <property type="molecule type" value="Genomic_DNA"/>
</dbReference>
<dbReference type="Gene3D" id="3.40.220.10">
    <property type="entry name" value="Leucine Aminopeptidase, subunit E, domain 1"/>
    <property type="match status" value="1"/>
</dbReference>